<keyword evidence="1" id="KW-1133">Transmembrane helix</keyword>
<organism evidence="2 3">
    <name type="scientific">Tanticharoenia sakaeratensis NBRC 103193</name>
    <dbReference type="NCBI Taxonomy" id="1231623"/>
    <lineage>
        <taxon>Bacteria</taxon>
        <taxon>Pseudomonadati</taxon>
        <taxon>Pseudomonadota</taxon>
        <taxon>Alphaproteobacteria</taxon>
        <taxon>Acetobacterales</taxon>
        <taxon>Acetobacteraceae</taxon>
        <taxon>Tanticharoenia</taxon>
    </lineage>
</organism>
<gene>
    <name evidence="2" type="ORF">Tasa_009_240</name>
</gene>
<comment type="caution">
    <text evidence="2">The sequence shown here is derived from an EMBL/GenBank/DDBJ whole genome shotgun (WGS) entry which is preliminary data.</text>
</comment>
<keyword evidence="3" id="KW-1185">Reference proteome</keyword>
<dbReference type="RefSeq" id="WP_158507519.1">
    <property type="nucleotide sequence ID" value="NZ_BALE01000009.1"/>
</dbReference>
<evidence type="ECO:0000313" key="2">
    <source>
        <dbReference type="EMBL" id="GAN53445.1"/>
    </source>
</evidence>
<dbReference type="STRING" id="1231623.Tasa_009_240"/>
<dbReference type="EMBL" id="BALE01000009">
    <property type="protein sequence ID" value="GAN53445.1"/>
    <property type="molecule type" value="Genomic_DNA"/>
</dbReference>
<reference evidence="2 3" key="1">
    <citation type="submission" date="2012-10" db="EMBL/GenBank/DDBJ databases">
        <title>Genome sequencing of Tanticharoenia sakaeratensis NBRC 103193.</title>
        <authorList>
            <person name="Azuma Y."/>
            <person name="Hadano H."/>
            <person name="Hirakawa H."/>
            <person name="Matsushita K."/>
        </authorList>
    </citation>
    <scope>NUCLEOTIDE SEQUENCE [LARGE SCALE GENOMIC DNA]</scope>
    <source>
        <strain evidence="2 3">NBRC 103193</strain>
    </source>
</reference>
<feature type="transmembrane region" description="Helical" evidence="1">
    <location>
        <begin position="29"/>
        <end position="47"/>
    </location>
</feature>
<keyword evidence="1" id="KW-0472">Membrane</keyword>
<dbReference type="AlphaFoldDB" id="A0A0D6MJ13"/>
<accession>A0A0D6MJ13</accession>
<protein>
    <submittedName>
        <fullName evidence="2">Uncharacterized protein</fullName>
    </submittedName>
</protein>
<dbReference type="Proteomes" id="UP000032679">
    <property type="component" value="Unassembled WGS sequence"/>
</dbReference>
<evidence type="ECO:0000313" key="3">
    <source>
        <dbReference type="Proteomes" id="UP000032679"/>
    </source>
</evidence>
<proteinExistence type="predicted"/>
<sequence length="49" mass="5456">MNDLHADASDRGAPGVNPTVHYLFERAGWMLWPLAWVLVGAMAHFIAHL</sequence>
<name>A0A0D6MJ13_9PROT</name>
<keyword evidence="1" id="KW-0812">Transmembrane</keyword>
<evidence type="ECO:0000256" key="1">
    <source>
        <dbReference type="SAM" id="Phobius"/>
    </source>
</evidence>